<accession>A0ABP5E0D2</accession>
<keyword evidence="1" id="KW-0472">Membrane</keyword>
<evidence type="ECO:0000313" key="3">
    <source>
        <dbReference type="Proteomes" id="UP001499854"/>
    </source>
</evidence>
<keyword evidence="1" id="KW-1133">Transmembrane helix</keyword>
<feature type="transmembrane region" description="Helical" evidence="1">
    <location>
        <begin position="233"/>
        <end position="262"/>
    </location>
</feature>
<comment type="caution">
    <text evidence="2">The sequence shown here is derived from an EMBL/GenBank/DDBJ whole genome shotgun (WGS) entry which is preliminary data.</text>
</comment>
<name>A0ABP5E0D2_9ACTN</name>
<gene>
    <name evidence="2" type="ORF">GCM10009838_60630</name>
</gene>
<evidence type="ECO:0000256" key="1">
    <source>
        <dbReference type="SAM" id="Phobius"/>
    </source>
</evidence>
<feature type="transmembrane region" description="Helical" evidence="1">
    <location>
        <begin position="202"/>
        <end position="221"/>
    </location>
</feature>
<keyword evidence="1" id="KW-0812">Transmembrane</keyword>
<proteinExistence type="predicted"/>
<keyword evidence="3" id="KW-1185">Reference proteome</keyword>
<dbReference type="EMBL" id="BAAAQM010000042">
    <property type="protein sequence ID" value="GAA1989521.1"/>
    <property type="molecule type" value="Genomic_DNA"/>
</dbReference>
<evidence type="ECO:0000313" key="2">
    <source>
        <dbReference type="EMBL" id="GAA1989521.1"/>
    </source>
</evidence>
<organism evidence="2 3">
    <name type="scientific">Catenulispora subtropica</name>
    <dbReference type="NCBI Taxonomy" id="450798"/>
    <lineage>
        <taxon>Bacteria</taxon>
        <taxon>Bacillati</taxon>
        <taxon>Actinomycetota</taxon>
        <taxon>Actinomycetes</taxon>
        <taxon>Catenulisporales</taxon>
        <taxon>Catenulisporaceae</taxon>
        <taxon>Catenulispora</taxon>
    </lineage>
</organism>
<dbReference type="Proteomes" id="UP001499854">
    <property type="component" value="Unassembled WGS sequence"/>
</dbReference>
<reference evidence="3" key="1">
    <citation type="journal article" date="2019" name="Int. J. Syst. Evol. Microbiol.">
        <title>The Global Catalogue of Microorganisms (GCM) 10K type strain sequencing project: providing services to taxonomists for standard genome sequencing and annotation.</title>
        <authorList>
            <consortium name="The Broad Institute Genomics Platform"/>
            <consortium name="The Broad Institute Genome Sequencing Center for Infectious Disease"/>
            <person name="Wu L."/>
            <person name="Ma J."/>
        </authorList>
    </citation>
    <scope>NUCLEOTIDE SEQUENCE [LARGE SCALE GENOMIC DNA]</scope>
    <source>
        <strain evidence="3">JCM 16013</strain>
    </source>
</reference>
<protein>
    <submittedName>
        <fullName evidence="2">Uncharacterized protein</fullName>
    </submittedName>
</protein>
<feature type="transmembrane region" description="Helical" evidence="1">
    <location>
        <begin position="136"/>
        <end position="154"/>
    </location>
</feature>
<feature type="transmembrane region" description="Helical" evidence="1">
    <location>
        <begin position="104"/>
        <end position="124"/>
    </location>
</feature>
<feature type="transmembrane region" description="Helical" evidence="1">
    <location>
        <begin position="43"/>
        <end position="65"/>
    </location>
</feature>
<feature type="transmembrane region" description="Helical" evidence="1">
    <location>
        <begin position="169"/>
        <end position="190"/>
    </location>
</feature>
<sequence length="280" mass="31195">MAPHRPEFQRTRRATKWAKAKYAGSWAEDLWDRLGAIDFMNQAMLLAAILLLCAIPFMLIAAALAGRSAVSGLAVRLGLSQQAAEDVGHLFTSSEATRAEVTGLSWLFFVLGGVAAASSIQVLYQRVFHLPSRGALDRLLALIWLALAVGWFFVETSMEQPFHKSAPVLWWIVNVPALCGFWWFTMWFLLAKRVAWRQLLPCAVFTGLFWVGMLVVFHIIFSGMVTGYYREYGAIGVVFALMSFLIAVGVVIILGAACGMVWRERDMSFRAAAAKRRRPS</sequence>